<reference evidence="8" key="1">
    <citation type="submission" date="2016-01" db="EMBL/GenBank/DDBJ databases">
        <authorList>
            <person name="Mitreva M."/>
            <person name="Pepin K.H."/>
            <person name="Mihindukulasuriya K.A."/>
            <person name="Fulton R."/>
            <person name="Fronick C."/>
            <person name="O'Laughlin M."/>
            <person name="Miner T."/>
            <person name="Herter B."/>
            <person name="Rosa B.A."/>
            <person name="Cordes M."/>
            <person name="Tomlinson C."/>
            <person name="Wollam A."/>
            <person name="Palsikar V.B."/>
            <person name="Mardis E.R."/>
            <person name="Wilson R.K."/>
        </authorList>
    </citation>
    <scope>NUCLEOTIDE SEQUENCE [LARGE SCALE GENOMIC DNA]</scope>
    <source>
        <strain evidence="8">KA00274</strain>
    </source>
</reference>
<dbReference type="PANTHER" id="PTHR31760:SF0">
    <property type="entry name" value="S-ADENOSYL-L-METHIONINE-DEPENDENT METHYLTRANSFERASES SUPERFAMILY PROTEIN"/>
    <property type="match status" value="1"/>
</dbReference>
<comment type="subcellular location">
    <subcellularLocation>
        <location evidence="6">Cytoplasm</location>
    </subcellularLocation>
</comment>
<accession>A0A133YGL9</accession>
<comment type="caution">
    <text evidence="7">The sequence shown here is derived from an EMBL/GenBank/DDBJ whole genome shotgun (WGS) entry which is preliminary data.</text>
</comment>
<evidence type="ECO:0000313" key="8">
    <source>
        <dbReference type="Proteomes" id="UP000070080"/>
    </source>
</evidence>
<protein>
    <recommendedName>
        <fullName evidence="6">Ribosomal RNA small subunit methyltransferase G</fullName>
        <ecNumber evidence="6">2.1.1.-</ecNumber>
    </recommendedName>
    <alternativeName>
        <fullName evidence="6">16S rRNA 7-methylguanosine methyltransferase</fullName>
        <shortName evidence="6">16S rRNA m7G methyltransferase</shortName>
    </alternativeName>
</protein>
<evidence type="ECO:0000256" key="3">
    <source>
        <dbReference type="ARBA" id="ARBA00022603"/>
    </source>
</evidence>
<dbReference type="InterPro" id="IPR003682">
    <property type="entry name" value="rRNA_ssu_MeTfrase_G"/>
</dbReference>
<keyword evidence="8" id="KW-1185">Reference proteome</keyword>
<keyword evidence="2 6" id="KW-0698">rRNA processing</keyword>
<comment type="caution">
    <text evidence="6">Lacks conserved residue(s) required for the propagation of feature annotation.</text>
</comment>
<keyword evidence="1 6" id="KW-0963">Cytoplasm</keyword>
<evidence type="ECO:0000256" key="6">
    <source>
        <dbReference type="HAMAP-Rule" id="MF_00074"/>
    </source>
</evidence>
<gene>
    <name evidence="6" type="primary">rsmG</name>
    <name evidence="7" type="ORF">HMPREF1872_00315</name>
</gene>
<evidence type="ECO:0000256" key="2">
    <source>
        <dbReference type="ARBA" id="ARBA00022552"/>
    </source>
</evidence>
<keyword evidence="5 6" id="KW-0949">S-adenosyl-L-methionine</keyword>
<evidence type="ECO:0000256" key="1">
    <source>
        <dbReference type="ARBA" id="ARBA00022490"/>
    </source>
</evidence>
<keyword evidence="3 6" id="KW-0489">Methyltransferase</keyword>
<dbReference type="EC" id="2.1.1.-" evidence="6"/>
<dbReference type="SUPFAM" id="SSF53335">
    <property type="entry name" value="S-adenosyl-L-methionine-dependent methyltransferases"/>
    <property type="match status" value="1"/>
</dbReference>
<comment type="similarity">
    <text evidence="6">Belongs to the methyltransferase superfamily. RNA methyltransferase RsmG family.</text>
</comment>
<dbReference type="RefSeq" id="WP_066713042.1">
    <property type="nucleotide sequence ID" value="NZ_JARFNM010000001.1"/>
</dbReference>
<feature type="binding site" evidence="6">
    <location>
        <begin position="218"/>
        <end position="219"/>
    </location>
    <ligand>
        <name>S-adenosyl-L-methionine</name>
        <dbReference type="ChEBI" id="CHEBI:59789"/>
    </ligand>
</feature>
<dbReference type="GO" id="GO:0070043">
    <property type="term" value="F:rRNA (guanine-N7-)-methyltransferase activity"/>
    <property type="evidence" value="ECO:0007669"/>
    <property type="project" value="UniProtKB-UniRule"/>
</dbReference>
<evidence type="ECO:0000256" key="5">
    <source>
        <dbReference type="ARBA" id="ARBA00022691"/>
    </source>
</evidence>
<organism evidence="7 8">
    <name type="scientific">Amygdalobacter nucleatus</name>
    <dbReference type="NCBI Taxonomy" id="3029274"/>
    <lineage>
        <taxon>Bacteria</taxon>
        <taxon>Bacillati</taxon>
        <taxon>Bacillota</taxon>
        <taxon>Clostridia</taxon>
        <taxon>Eubacteriales</taxon>
        <taxon>Oscillospiraceae</taxon>
        <taxon>Amygdalobacter</taxon>
    </lineage>
</organism>
<dbReference type="PANTHER" id="PTHR31760">
    <property type="entry name" value="S-ADENOSYL-L-METHIONINE-DEPENDENT METHYLTRANSFERASES SUPERFAMILY PROTEIN"/>
    <property type="match status" value="1"/>
</dbReference>
<dbReference type="Proteomes" id="UP000070080">
    <property type="component" value="Unassembled WGS sequence"/>
</dbReference>
<feature type="binding site" evidence="6">
    <location>
        <position position="236"/>
    </location>
    <ligand>
        <name>S-adenosyl-L-methionine</name>
        <dbReference type="ChEBI" id="CHEBI:59789"/>
    </ligand>
</feature>
<name>A0A133YGL9_9FIRM</name>
<evidence type="ECO:0000313" key="7">
    <source>
        <dbReference type="EMBL" id="KXB42335.1"/>
    </source>
</evidence>
<evidence type="ECO:0000256" key="4">
    <source>
        <dbReference type="ARBA" id="ARBA00022679"/>
    </source>
</evidence>
<dbReference type="GO" id="GO:0005829">
    <property type="term" value="C:cytosol"/>
    <property type="evidence" value="ECO:0007669"/>
    <property type="project" value="TreeGrafter"/>
</dbReference>
<dbReference type="HAMAP" id="MF_00074">
    <property type="entry name" value="16SrRNA_methyltr_G"/>
    <property type="match status" value="1"/>
</dbReference>
<dbReference type="NCBIfam" id="TIGR00138">
    <property type="entry name" value="rsmG_gidB"/>
    <property type="match status" value="1"/>
</dbReference>
<proteinExistence type="inferred from homology"/>
<sequence length="331" mass="37616">MSTNKQKNDNLSLKALRPLVIEAEELLRCQVVVCELAYALSGWLDAVPALVELTLPVTFELEIIGQSEVNLDLKIELASEPNWSKTAIQAQQYAENIRKNCTFRLTKRQYEQILQYYYLRTLFNLRINLSRLLDSAQIVNADIQDCFYLLEALNCKEDIASKVLDIGTGSGIPGLLLAILRPNMQITLLDTVQKKLAFIELALRELELNNCQLAWARVEDFAHTKARQSFDYVLSRAVSPLATLLEYSLPLTKVDGYSLCFKTSLEATTDANKLFNVLGAVQCASYVYPEEPNSDLQHLILKFQQKQVIKQEFPRNLNLPRTKSLDIIQKL</sequence>
<keyword evidence="4 6" id="KW-0808">Transferase</keyword>
<dbReference type="STRING" id="1497955.HMPREF1872_00315"/>
<dbReference type="Gene3D" id="3.40.50.150">
    <property type="entry name" value="Vaccinia Virus protein VP39"/>
    <property type="match status" value="1"/>
</dbReference>
<dbReference type="EMBL" id="LSCV01000003">
    <property type="protein sequence ID" value="KXB42335.1"/>
    <property type="molecule type" value="Genomic_DNA"/>
</dbReference>
<dbReference type="AlphaFoldDB" id="A0A133YGL9"/>
<dbReference type="InterPro" id="IPR029063">
    <property type="entry name" value="SAM-dependent_MTases_sf"/>
</dbReference>
<dbReference type="Pfam" id="PF02527">
    <property type="entry name" value="GidB"/>
    <property type="match status" value="1"/>
</dbReference>
<feature type="binding site" evidence="6">
    <location>
        <position position="167"/>
    </location>
    <ligand>
        <name>S-adenosyl-L-methionine</name>
        <dbReference type="ChEBI" id="CHEBI:59789"/>
    </ligand>
</feature>
<dbReference type="CDD" id="cd02440">
    <property type="entry name" value="AdoMet_MTases"/>
    <property type="match status" value="1"/>
</dbReference>
<comment type="function">
    <text evidence="6">Specifically methylates the N7 position of a guanine in 16S rRNA.</text>
</comment>